<proteinExistence type="predicted"/>
<dbReference type="AlphaFoldDB" id="A0A0A8YMS2"/>
<accession>A0A0A8YMS2</accession>
<protein>
    <submittedName>
        <fullName evidence="1">Uncharacterized protein</fullName>
    </submittedName>
</protein>
<dbReference type="EMBL" id="GBRH01270987">
    <property type="protein sequence ID" value="JAD26908.1"/>
    <property type="molecule type" value="Transcribed_RNA"/>
</dbReference>
<sequence>MYPKLVLLFFNRASNGF</sequence>
<evidence type="ECO:0000313" key="1">
    <source>
        <dbReference type="EMBL" id="JAD26908.1"/>
    </source>
</evidence>
<organism evidence="1">
    <name type="scientific">Arundo donax</name>
    <name type="common">Giant reed</name>
    <name type="synonym">Donax arundinaceus</name>
    <dbReference type="NCBI Taxonomy" id="35708"/>
    <lineage>
        <taxon>Eukaryota</taxon>
        <taxon>Viridiplantae</taxon>
        <taxon>Streptophyta</taxon>
        <taxon>Embryophyta</taxon>
        <taxon>Tracheophyta</taxon>
        <taxon>Spermatophyta</taxon>
        <taxon>Magnoliopsida</taxon>
        <taxon>Liliopsida</taxon>
        <taxon>Poales</taxon>
        <taxon>Poaceae</taxon>
        <taxon>PACMAD clade</taxon>
        <taxon>Arundinoideae</taxon>
        <taxon>Arundineae</taxon>
        <taxon>Arundo</taxon>
    </lineage>
</organism>
<reference evidence="1" key="2">
    <citation type="journal article" date="2015" name="Data Brief">
        <title>Shoot transcriptome of the giant reed, Arundo donax.</title>
        <authorList>
            <person name="Barrero R.A."/>
            <person name="Guerrero F.D."/>
            <person name="Moolhuijzen P."/>
            <person name="Goolsby J.A."/>
            <person name="Tidwell J."/>
            <person name="Bellgard S.E."/>
            <person name="Bellgard M.I."/>
        </authorList>
    </citation>
    <scope>NUCLEOTIDE SEQUENCE</scope>
    <source>
        <tissue evidence="1">Shoot tissue taken approximately 20 cm above the soil surface</tissue>
    </source>
</reference>
<name>A0A0A8YMS2_ARUDO</name>
<reference evidence="1" key="1">
    <citation type="submission" date="2014-09" db="EMBL/GenBank/DDBJ databases">
        <authorList>
            <person name="Magalhaes I.L.F."/>
            <person name="Oliveira U."/>
            <person name="Santos F.R."/>
            <person name="Vidigal T.H.D.A."/>
            <person name="Brescovit A.D."/>
            <person name="Santos A.J."/>
        </authorList>
    </citation>
    <scope>NUCLEOTIDE SEQUENCE</scope>
    <source>
        <tissue evidence="1">Shoot tissue taken approximately 20 cm above the soil surface</tissue>
    </source>
</reference>